<evidence type="ECO:0000256" key="4">
    <source>
        <dbReference type="ARBA" id="ARBA00022989"/>
    </source>
</evidence>
<protein>
    <submittedName>
        <fullName evidence="7">AI-2E family transporter</fullName>
    </submittedName>
</protein>
<feature type="transmembrane region" description="Helical" evidence="6">
    <location>
        <begin position="154"/>
        <end position="174"/>
    </location>
</feature>
<keyword evidence="8" id="KW-1185">Reference proteome</keyword>
<feature type="transmembrane region" description="Helical" evidence="6">
    <location>
        <begin position="195"/>
        <end position="214"/>
    </location>
</feature>
<evidence type="ECO:0000313" key="8">
    <source>
        <dbReference type="Proteomes" id="UP000481872"/>
    </source>
</evidence>
<dbReference type="EMBL" id="JAAGPU010000001">
    <property type="protein sequence ID" value="NEU03334.1"/>
    <property type="molecule type" value="Genomic_DNA"/>
</dbReference>
<dbReference type="InterPro" id="IPR002549">
    <property type="entry name" value="AI-2E-like"/>
</dbReference>
<feature type="transmembrane region" description="Helical" evidence="6">
    <location>
        <begin position="7"/>
        <end position="24"/>
    </location>
</feature>
<feature type="transmembrane region" description="Helical" evidence="6">
    <location>
        <begin position="30"/>
        <end position="47"/>
    </location>
</feature>
<comment type="similarity">
    <text evidence="2">Belongs to the autoinducer-2 exporter (AI-2E) (TC 2.A.86) family.</text>
</comment>
<evidence type="ECO:0000256" key="1">
    <source>
        <dbReference type="ARBA" id="ARBA00004141"/>
    </source>
</evidence>
<dbReference type="Proteomes" id="UP000481872">
    <property type="component" value="Unassembled WGS sequence"/>
</dbReference>
<evidence type="ECO:0000256" key="6">
    <source>
        <dbReference type="SAM" id="Phobius"/>
    </source>
</evidence>
<dbReference type="Pfam" id="PF01594">
    <property type="entry name" value="AI-2E_transport"/>
    <property type="match status" value="1"/>
</dbReference>
<keyword evidence="3 6" id="KW-0812">Transmembrane</keyword>
<keyword evidence="4 6" id="KW-1133">Transmembrane helix</keyword>
<dbReference type="RefSeq" id="WP_061995035.1">
    <property type="nucleotide sequence ID" value="NZ_JAAGPU010000001.1"/>
</dbReference>
<evidence type="ECO:0000313" key="7">
    <source>
        <dbReference type="EMBL" id="NEU03334.1"/>
    </source>
</evidence>
<evidence type="ECO:0000256" key="5">
    <source>
        <dbReference type="ARBA" id="ARBA00023136"/>
    </source>
</evidence>
<feature type="transmembrane region" description="Helical" evidence="6">
    <location>
        <begin position="255"/>
        <end position="275"/>
    </location>
</feature>
<evidence type="ECO:0000256" key="2">
    <source>
        <dbReference type="ARBA" id="ARBA00009773"/>
    </source>
</evidence>
<feature type="transmembrane region" description="Helical" evidence="6">
    <location>
        <begin position="59"/>
        <end position="82"/>
    </location>
</feature>
<dbReference type="GO" id="GO:0016020">
    <property type="term" value="C:membrane"/>
    <property type="evidence" value="ECO:0007669"/>
    <property type="project" value="UniProtKB-SubCell"/>
</dbReference>
<reference evidence="7 8" key="1">
    <citation type="submission" date="2020-02" db="EMBL/GenBank/DDBJ databases">
        <title>Genome assembly of a novel Clostridium senegalense strain.</title>
        <authorList>
            <person name="Gupta T.B."/>
            <person name="Jauregui R."/>
            <person name="Maclean P."/>
            <person name="Nawarathana A."/>
            <person name="Brightwell G."/>
        </authorList>
    </citation>
    <scope>NUCLEOTIDE SEQUENCE [LARGE SCALE GENOMIC DNA]</scope>
    <source>
        <strain evidence="7 8">AGRFS4</strain>
    </source>
</reference>
<sequence length="334" mass="38316">MKYKKLFYSIVLLILFIIGTIIITKYIRPIMVTTALILVSLPLYKMLRKRDTFGEKASAIISIVFINCLFFLVLLFIGTFLFDKGVSFINDELSGLLLYISEIYKKIIPFQSLNDMDAKNRILNTMEKFLKSGVLKKGAIHTTDGLLTYFVGNIIAYFVLADIKSVALFIIELIGRENYMRVRKKFYEMSKLIKIIIYSAFINMIIVIIGFKILSIKNCISLGIICAILDIIPYIGTFIVFVPLTLYYFYIKNHFIVIGLLTLYIILFLTTQIIQGKFMSCKLNIPPIPLILAIYIGTKNFGIIGMITGVLYVITCNEFVFEKSYDFDKIYNAK</sequence>
<feature type="transmembrane region" description="Helical" evidence="6">
    <location>
        <begin position="287"/>
        <end position="314"/>
    </location>
</feature>
<organism evidence="7 8">
    <name type="scientific">Clostridium senegalense</name>
    <dbReference type="NCBI Taxonomy" id="1465809"/>
    <lineage>
        <taxon>Bacteria</taxon>
        <taxon>Bacillati</taxon>
        <taxon>Bacillota</taxon>
        <taxon>Clostridia</taxon>
        <taxon>Eubacteriales</taxon>
        <taxon>Clostridiaceae</taxon>
        <taxon>Clostridium</taxon>
    </lineage>
</organism>
<dbReference type="AlphaFoldDB" id="A0A6M0GZL3"/>
<accession>A0A6M0GZL3</accession>
<comment type="subcellular location">
    <subcellularLocation>
        <location evidence="1">Membrane</location>
        <topology evidence="1">Multi-pass membrane protein</topology>
    </subcellularLocation>
</comment>
<feature type="transmembrane region" description="Helical" evidence="6">
    <location>
        <begin position="220"/>
        <end position="248"/>
    </location>
</feature>
<proteinExistence type="inferred from homology"/>
<evidence type="ECO:0000256" key="3">
    <source>
        <dbReference type="ARBA" id="ARBA00022692"/>
    </source>
</evidence>
<keyword evidence="5 6" id="KW-0472">Membrane</keyword>
<gene>
    <name evidence="7" type="ORF">G3M99_00410</name>
</gene>
<comment type="caution">
    <text evidence="7">The sequence shown here is derived from an EMBL/GenBank/DDBJ whole genome shotgun (WGS) entry which is preliminary data.</text>
</comment>
<name>A0A6M0GZL3_9CLOT</name>